<comment type="similarity">
    <text evidence="1">Belongs to the THEM6 family.</text>
</comment>
<evidence type="ECO:0000313" key="4">
    <source>
        <dbReference type="EMBL" id="CAD7403432.1"/>
    </source>
</evidence>
<proteinExistence type="inferred from homology"/>
<dbReference type="CDD" id="cd00586">
    <property type="entry name" value="4HBT"/>
    <property type="match status" value="1"/>
</dbReference>
<accession>A0A7R9CXU1</accession>
<dbReference type="PANTHER" id="PTHR12475">
    <property type="match status" value="1"/>
</dbReference>
<sequence>MNPHSHGGRVETHLGKSPKRDSNLDLPVLCSLSQHETSALANYATEAGICLTTDVDTLLYHMNNVRYLREVDFARADFYERSKLYKKIRSKGGAVVQGSCTIRYRRFIRPFSIFRITSKIIYWDEKSIFMEHRFITPKDDFVRAIVLCQQRVIKCDANDVMKELMDVESGIEKPQVPMEVAKWIECNEISSGNLRNGC</sequence>
<feature type="region of interest" description="Disordered" evidence="3">
    <location>
        <begin position="1"/>
        <end position="20"/>
    </location>
</feature>
<dbReference type="EMBL" id="OC318841">
    <property type="protein sequence ID" value="CAD7403432.1"/>
    <property type="molecule type" value="Genomic_DNA"/>
</dbReference>
<name>A0A7R9CXU1_TIMCR</name>
<dbReference type="InterPro" id="IPR029069">
    <property type="entry name" value="HotDog_dom_sf"/>
</dbReference>
<evidence type="ECO:0000256" key="1">
    <source>
        <dbReference type="ARBA" id="ARBA00038228"/>
    </source>
</evidence>
<feature type="compositionally biased region" description="Basic and acidic residues" evidence="3">
    <location>
        <begin position="8"/>
        <end position="20"/>
    </location>
</feature>
<dbReference type="InterPro" id="IPR051490">
    <property type="entry name" value="THEM6_lcsJ_thioesterase"/>
</dbReference>
<reference evidence="4" key="1">
    <citation type="submission" date="2020-11" db="EMBL/GenBank/DDBJ databases">
        <authorList>
            <person name="Tran Van P."/>
        </authorList>
    </citation>
    <scope>NUCLEOTIDE SEQUENCE</scope>
</reference>
<evidence type="ECO:0000256" key="3">
    <source>
        <dbReference type="SAM" id="MobiDB-lite"/>
    </source>
</evidence>
<gene>
    <name evidence="4" type="ORF">TCEB3V08_LOCUS6981</name>
</gene>
<evidence type="ECO:0000256" key="2">
    <source>
        <dbReference type="ARBA" id="ARBA00041112"/>
    </source>
</evidence>
<dbReference type="Gene3D" id="3.10.129.10">
    <property type="entry name" value="Hotdog Thioesterase"/>
    <property type="match status" value="1"/>
</dbReference>
<protein>
    <recommendedName>
        <fullName evidence="2">Protein THEM6</fullName>
    </recommendedName>
</protein>
<dbReference type="Pfam" id="PF13279">
    <property type="entry name" value="4HBT_2"/>
    <property type="match status" value="1"/>
</dbReference>
<dbReference type="SUPFAM" id="SSF54637">
    <property type="entry name" value="Thioesterase/thiol ester dehydrase-isomerase"/>
    <property type="match status" value="1"/>
</dbReference>
<organism evidence="4">
    <name type="scientific">Timema cristinae</name>
    <name type="common">Walking stick</name>
    <dbReference type="NCBI Taxonomy" id="61476"/>
    <lineage>
        <taxon>Eukaryota</taxon>
        <taxon>Metazoa</taxon>
        <taxon>Ecdysozoa</taxon>
        <taxon>Arthropoda</taxon>
        <taxon>Hexapoda</taxon>
        <taxon>Insecta</taxon>
        <taxon>Pterygota</taxon>
        <taxon>Neoptera</taxon>
        <taxon>Polyneoptera</taxon>
        <taxon>Phasmatodea</taxon>
        <taxon>Timematodea</taxon>
        <taxon>Timematoidea</taxon>
        <taxon>Timematidae</taxon>
        <taxon>Timema</taxon>
    </lineage>
</organism>
<dbReference type="AlphaFoldDB" id="A0A7R9CXU1"/>
<dbReference type="PANTHER" id="PTHR12475:SF11">
    <property type="entry name" value="PROTEIN THEM6"/>
    <property type="match status" value="1"/>
</dbReference>